<dbReference type="AlphaFoldDB" id="A0A1W1C7C7"/>
<dbReference type="EMBL" id="FPHJ01000034">
    <property type="protein sequence ID" value="SFV61758.1"/>
    <property type="molecule type" value="Genomic_DNA"/>
</dbReference>
<name>A0A1W1C7C7_9ZZZZ</name>
<organism evidence="1">
    <name type="scientific">hydrothermal vent metagenome</name>
    <dbReference type="NCBI Taxonomy" id="652676"/>
    <lineage>
        <taxon>unclassified sequences</taxon>
        <taxon>metagenomes</taxon>
        <taxon>ecological metagenomes</taxon>
    </lineage>
</organism>
<dbReference type="Gene3D" id="1.10.10.640">
    <property type="entry name" value="phospholipid-binding protein"/>
    <property type="match status" value="1"/>
</dbReference>
<evidence type="ECO:0000313" key="1">
    <source>
        <dbReference type="EMBL" id="SFV61758.1"/>
    </source>
</evidence>
<proteinExistence type="predicted"/>
<gene>
    <name evidence="1" type="ORF">MNB_SUP05-5-683</name>
</gene>
<dbReference type="Pfam" id="PF05494">
    <property type="entry name" value="MlaC"/>
    <property type="match status" value="1"/>
</dbReference>
<dbReference type="Gene3D" id="3.10.450.50">
    <property type="match status" value="1"/>
</dbReference>
<dbReference type="InterPro" id="IPR008869">
    <property type="entry name" value="MlaC/ttg2D"/>
</dbReference>
<sequence>MVKIINNSNKLNTPISFKMIKEKEWKIYDLSVSGISLMKNFSSYFNSLIKRKGVEGFIKSLENN</sequence>
<reference evidence="1" key="1">
    <citation type="submission" date="2016-10" db="EMBL/GenBank/DDBJ databases">
        <authorList>
            <person name="de Groot N.N."/>
        </authorList>
    </citation>
    <scope>NUCLEOTIDE SEQUENCE</scope>
</reference>
<accession>A0A1W1C7C7</accession>
<protein>
    <submittedName>
        <fullName evidence="1">Uncharacterized protein</fullName>
    </submittedName>
</protein>